<keyword evidence="7" id="KW-1185">Reference proteome</keyword>
<dbReference type="GO" id="GO:0032259">
    <property type="term" value="P:methylation"/>
    <property type="evidence" value="ECO:0007669"/>
    <property type="project" value="UniProtKB-KW"/>
</dbReference>
<comment type="caution">
    <text evidence="6">The sequence shown here is derived from an EMBL/GenBank/DDBJ whole genome shotgun (WGS) entry which is preliminary data.</text>
</comment>
<accession>A0A841I2X8</accession>
<dbReference type="GO" id="GO:0016020">
    <property type="term" value="C:membrane"/>
    <property type="evidence" value="ECO:0007669"/>
    <property type="project" value="UniProtKB-SubCell"/>
</dbReference>
<dbReference type="PANTHER" id="PTHR43847">
    <property type="entry name" value="BLL3993 PROTEIN"/>
    <property type="match status" value="1"/>
</dbReference>
<evidence type="ECO:0000256" key="3">
    <source>
        <dbReference type="ARBA" id="ARBA00022989"/>
    </source>
</evidence>
<evidence type="ECO:0000313" key="6">
    <source>
        <dbReference type="EMBL" id="MBB6098275.1"/>
    </source>
</evidence>
<dbReference type="PANTHER" id="PTHR43847:SF1">
    <property type="entry name" value="BLL3993 PROTEIN"/>
    <property type="match status" value="1"/>
</dbReference>
<dbReference type="Pfam" id="PF04140">
    <property type="entry name" value="ICMT"/>
    <property type="match status" value="1"/>
</dbReference>
<keyword evidence="3 5" id="KW-1133">Transmembrane helix</keyword>
<reference evidence="6 7" key="1">
    <citation type="submission" date="2020-08" db="EMBL/GenBank/DDBJ databases">
        <title>Genomic Encyclopedia of Type Strains, Phase IV (KMG-IV): sequencing the most valuable type-strain genomes for metagenomic binning, comparative biology and taxonomic classification.</title>
        <authorList>
            <person name="Goeker M."/>
        </authorList>
    </citation>
    <scope>NUCLEOTIDE SEQUENCE [LARGE SCALE GENOMIC DNA]</scope>
    <source>
        <strain evidence="6 7">DSM 21458</strain>
    </source>
</reference>
<keyword evidence="2 5" id="KW-0812">Transmembrane</keyword>
<evidence type="ECO:0000256" key="4">
    <source>
        <dbReference type="ARBA" id="ARBA00023136"/>
    </source>
</evidence>
<dbReference type="GO" id="GO:0004671">
    <property type="term" value="F:protein C-terminal S-isoprenylcysteine carboxyl O-methyltransferase activity"/>
    <property type="evidence" value="ECO:0007669"/>
    <property type="project" value="InterPro"/>
</dbReference>
<proteinExistence type="predicted"/>
<name>A0A841I2X8_9DEIO</name>
<keyword evidence="6" id="KW-0808">Transferase</keyword>
<feature type="transmembrane region" description="Helical" evidence="5">
    <location>
        <begin position="118"/>
        <end position="148"/>
    </location>
</feature>
<feature type="transmembrane region" description="Helical" evidence="5">
    <location>
        <begin position="40"/>
        <end position="57"/>
    </location>
</feature>
<dbReference type="EMBL" id="JACHHG010000005">
    <property type="protein sequence ID" value="MBB6098275.1"/>
    <property type="molecule type" value="Genomic_DNA"/>
</dbReference>
<organism evidence="6 7">
    <name type="scientific">Deinobacterium chartae</name>
    <dbReference type="NCBI Taxonomy" id="521158"/>
    <lineage>
        <taxon>Bacteria</taxon>
        <taxon>Thermotogati</taxon>
        <taxon>Deinococcota</taxon>
        <taxon>Deinococci</taxon>
        <taxon>Deinococcales</taxon>
        <taxon>Deinococcaceae</taxon>
        <taxon>Deinobacterium</taxon>
    </lineage>
</organism>
<evidence type="ECO:0000313" key="7">
    <source>
        <dbReference type="Proteomes" id="UP000569951"/>
    </source>
</evidence>
<gene>
    <name evidence="6" type="ORF">HNR42_001700</name>
</gene>
<keyword evidence="4 5" id="KW-0472">Membrane</keyword>
<evidence type="ECO:0000256" key="1">
    <source>
        <dbReference type="ARBA" id="ARBA00004141"/>
    </source>
</evidence>
<comment type="subcellular location">
    <subcellularLocation>
        <location evidence="1">Membrane</location>
        <topology evidence="1">Multi-pass membrane protein</topology>
    </subcellularLocation>
</comment>
<sequence>MSVWLLLGVVAAQRLLELRVARRNEAWARARGAVEYGRGHYWMFFVLHPAWMLSFALEGRSRGAPFYVLPAVGYLLLQAARYWVIASLGPYWNTRVLIVPGGERVRHGPFRWLKHPNYVVVALELMVAPLVVGAWKTALVFALLNALLMRVRIPVEERALAQYALRPNR</sequence>
<keyword evidence="6" id="KW-0489">Methyltransferase</keyword>
<dbReference type="InterPro" id="IPR007269">
    <property type="entry name" value="ICMT_MeTrfase"/>
</dbReference>
<dbReference type="Gene3D" id="1.20.120.1630">
    <property type="match status" value="1"/>
</dbReference>
<evidence type="ECO:0000256" key="5">
    <source>
        <dbReference type="SAM" id="Phobius"/>
    </source>
</evidence>
<protein>
    <submittedName>
        <fullName evidence="6">Methyltransferase</fullName>
    </submittedName>
</protein>
<dbReference type="RefSeq" id="WP_343058278.1">
    <property type="nucleotide sequence ID" value="NZ_JACHHG010000005.1"/>
</dbReference>
<dbReference type="Proteomes" id="UP000569951">
    <property type="component" value="Unassembled WGS sequence"/>
</dbReference>
<evidence type="ECO:0000256" key="2">
    <source>
        <dbReference type="ARBA" id="ARBA00022692"/>
    </source>
</evidence>
<dbReference type="InterPro" id="IPR052527">
    <property type="entry name" value="Metal_cation-efflux_comp"/>
</dbReference>
<dbReference type="AlphaFoldDB" id="A0A841I2X8"/>
<feature type="transmembrane region" description="Helical" evidence="5">
    <location>
        <begin position="64"/>
        <end position="84"/>
    </location>
</feature>